<protein>
    <submittedName>
        <fullName evidence="1">Uncharacterized protein</fullName>
    </submittedName>
</protein>
<sequence length="331" mass="37095">MRTKQILVASGRTYVRSGPGCWKQEARYIAKGGSFIGYQRNKRPHYHPLNPAKSGGGTQKKVNSMVLFDQETNNKVRSEAPMFKLINQSLLFCWCFHEKRLAPQNITLDFISESLTRDSTNQLVVCSGLSSNSSNQLEKCPSATTVGGRKLHLLSFHSTFDDVQAYVMVCSLSMIYVSVSVKTFCQTLIPVKKSSVSILEDAGCNDVIAEYRIDQVNQCSNFTIVFLITVIFRAELEGRGEPHSHCTLVDAFKFQTTENLSNRYGDTQFQTRSLEKLNEFVQQVSPEVIIPSVNFGHDSVTAMVFTLVIRLTAAQVRNTTFFAKLKPTSVM</sequence>
<feature type="non-terminal residue" evidence="1">
    <location>
        <position position="331"/>
    </location>
</feature>
<gene>
    <name evidence="1" type="ORF">HID58_060785</name>
</gene>
<keyword evidence="2" id="KW-1185">Reference proteome</keyword>
<comment type="caution">
    <text evidence="1">The sequence shown here is derived from an EMBL/GenBank/DDBJ whole genome shotgun (WGS) entry which is preliminary data.</text>
</comment>
<dbReference type="Proteomes" id="UP000824890">
    <property type="component" value="Unassembled WGS sequence"/>
</dbReference>
<evidence type="ECO:0000313" key="1">
    <source>
        <dbReference type="EMBL" id="KAH0884689.1"/>
    </source>
</evidence>
<dbReference type="EMBL" id="JAGKQM010000014">
    <property type="protein sequence ID" value="KAH0884689.1"/>
    <property type="molecule type" value="Genomic_DNA"/>
</dbReference>
<name>A0ABQ7ZWQ5_BRANA</name>
<accession>A0ABQ7ZWQ5</accession>
<organism evidence="1 2">
    <name type="scientific">Brassica napus</name>
    <name type="common">Rape</name>
    <dbReference type="NCBI Taxonomy" id="3708"/>
    <lineage>
        <taxon>Eukaryota</taxon>
        <taxon>Viridiplantae</taxon>
        <taxon>Streptophyta</taxon>
        <taxon>Embryophyta</taxon>
        <taxon>Tracheophyta</taxon>
        <taxon>Spermatophyta</taxon>
        <taxon>Magnoliopsida</taxon>
        <taxon>eudicotyledons</taxon>
        <taxon>Gunneridae</taxon>
        <taxon>Pentapetalae</taxon>
        <taxon>rosids</taxon>
        <taxon>malvids</taxon>
        <taxon>Brassicales</taxon>
        <taxon>Brassicaceae</taxon>
        <taxon>Brassiceae</taxon>
        <taxon>Brassica</taxon>
    </lineage>
</organism>
<evidence type="ECO:0000313" key="2">
    <source>
        <dbReference type="Proteomes" id="UP000824890"/>
    </source>
</evidence>
<proteinExistence type="predicted"/>
<reference evidence="1 2" key="1">
    <citation type="submission" date="2021-05" db="EMBL/GenBank/DDBJ databases">
        <title>Genome Assembly of Synthetic Allotetraploid Brassica napus Reveals Homoeologous Exchanges between Subgenomes.</title>
        <authorList>
            <person name="Davis J.T."/>
        </authorList>
    </citation>
    <scope>NUCLEOTIDE SEQUENCE [LARGE SCALE GENOMIC DNA]</scope>
    <source>
        <strain evidence="2">cv. Da-Ae</strain>
        <tissue evidence="1">Seedling</tissue>
    </source>
</reference>